<evidence type="ECO:0000313" key="2">
    <source>
        <dbReference type="EMBL" id="GAA2661793.1"/>
    </source>
</evidence>
<name>A0ABN3RVK2_9ACTN</name>
<accession>A0ABN3RVK2</accession>
<evidence type="ECO:0000313" key="3">
    <source>
        <dbReference type="Proteomes" id="UP001500994"/>
    </source>
</evidence>
<evidence type="ECO:0000256" key="1">
    <source>
        <dbReference type="SAM" id="MobiDB-lite"/>
    </source>
</evidence>
<organism evidence="2 3">
    <name type="scientific">Streptomyces lunalinharesii</name>
    <dbReference type="NCBI Taxonomy" id="333384"/>
    <lineage>
        <taxon>Bacteria</taxon>
        <taxon>Bacillati</taxon>
        <taxon>Actinomycetota</taxon>
        <taxon>Actinomycetes</taxon>
        <taxon>Kitasatosporales</taxon>
        <taxon>Streptomycetaceae</taxon>
        <taxon>Streptomyces</taxon>
    </lineage>
</organism>
<keyword evidence="3" id="KW-1185">Reference proteome</keyword>
<dbReference type="Proteomes" id="UP001500994">
    <property type="component" value="Unassembled WGS sequence"/>
</dbReference>
<comment type="caution">
    <text evidence="2">The sequence shown here is derived from an EMBL/GenBank/DDBJ whole genome shotgun (WGS) entry which is preliminary data.</text>
</comment>
<feature type="region of interest" description="Disordered" evidence="1">
    <location>
        <begin position="16"/>
        <end position="52"/>
    </location>
</feature>
<reference evidence="2 3" key="1">
    <citation type="journal article" date="2019" name="Int. J. Syst. Evol. Microbiol.">
        <title>The Global Catalogue of Microorganisms (GCM) 10K type strain sequencing project: providing services to taxonomists for standard genome sequencing and annotation.</title>
        <authorList>
            <consortium name="The Broad Institute Genomics Platform"/>
            <consortium name="The Broad Institute Genome Sequencing Center for Infectious Disease"/>
            <person name="Wu L."/>
            <person name="Ma J."/>
        </authorList>
    </citation>
    <scope>NUCLEOTIDE SEQUENCE [LARGE SCALE GENOMIC DNA]</scope>
    <source>
        <strain evidence="2 3">JCM 16374</strain>
    </source>
</reference>
<protein>
    <submittedName>
        <fullName evidence="2">Uncharacterized protein</fullName>
    </submittedName>
</protein>
<sequence length="94" mass="9752">MARMVAVSTTVSRAAPSRVRCARTRSTTKPDTDPPGAARAWGPGCAGGAQHPRMRGIRKSARMPWMLSEGGAPGGGFAGGLDRIVTGTRGFRSV</sequence>
<proteinExistence type="predicted"/>
<gene>
    <name evidence="2" type="ORF">GCM10009864_31590</name>
</gene>
<dbReference type="EMBL" id="BAAARK010000008">
    <property type="protein sequence ID" value="GAA2661793.1"/>
    <property type="molecule type" value="Genomic_DNA"/>
</dbReference>